<evidence type="ECO:0000256" key="5">
    <source>
        <dbReference type="ARBA" id="ARBA00022771"/>
    </source>
</evidence>
<name>A0ABD2L1L4_9BILA</name>
<dbReference type="CDD" id="cd22584">
    <property type="entry name" value="Rcat_RBR_unk"/>
    <property type="match status" value="1"/>
</dbReference>
<dbReference type="Proteomes" id="UP001620626">
    <property type="component" value="Unassembled WGS sequence"/>
</dbReference>
<feature type="domain" description="RING-type" evidence="8">
    <location>
        <begin position="117"/>
        <end position="356"/>
    </location>
</feature>
<accession>A0ABD2L1L4</accession>
<comment type="caution">
    <text evidence="9">The sequence shown here is derived from an EMBL/GenBank/DDBJ whole genome shotgun (WGS) entry which is preliminary data.</text>
</comment>
<dbReference type="PROSITE" id="PS51873">
    <property type="entry name" value="TRIAD"/>
    <property type="match status" value="1"/>
</dbReference>
<dbReference type="GO" id="GO:0016740">
    <property type="term" value="F:transferase activity"/>
    <property type="evidence" value="ECO:0007669"/>
    <property type="project" value="UniProtKB-KW"/>
</dbReference>
<comment type="pathway">
    <text evidence="1">Protein modification; protein ubiquitination.</text>
</comment>
<evidence type="ECO:0000256" key="4">
    <source>
        <dbReference type="ARBA" id="ARBA00022737"/>
    </source>
</evidence>
<evidence type="ECO:0000313" key="10">
    <source>
        <dbReference type="Proteomes" id="UP001620626"/>
    </source>
</evidence>
<keyword evidence="2" id="KW-0808">Transferase</keyword>
<proteinExistence type="predicted"/>
<dbReference type="Gene3D" id="1.20.120.1750">
    <property type="match status" value="1"/>
</dbReference>
<keyword evidence="10" id="KW-1185">Reference proteome</keyword>
<dbReference type="InterPro" id="IPR044066">
    <property type="entry name" value="TRIAD_supradom"/>
</dbReference>
<evidence type="ECO:0000256" key="1">
    <source>
        <dbReference type="ARBA" id="ARBA00004906"/>
    </source>
</evidence>
<keyword evidence="5" id="KW-0863">Zinc-finger</keyword>
<dbReference type="PANTHER" id="PTHR22770:SF47">
    <property type="entry name" value="E3 UBIQUITIN-PROTEIN LIGASE RNF216"/>
    <property type="match status" value="1"/>
</dbReference>
<evidence type="ECO:0000256" key="7">
    <source>
        <dbReference type="ARBA" id="ARBA00022833"/>
    </source>
</evidence>
<evidence type="ECO:0000256" key="6">
    <source>
        <dbReference type="ARBA" id="ARBA00022786"/>
    </source>
</evidence>
<keyword evidence="7" id="KW-0862">Zinc</keyword>
<sequence>MENKIFGCGSSNDTEKESHALCRECLQNYIEAAFESKPFTRGWLGLKCVAENCANPITWQELKSVLPDELENIETLENLCAELCASAANEYGVEEIDDFDENDAPDERRECLICCENANYDQLCFCDHLMGDAIFGSSSNNAQKESHAFCRECLNGYTKAALETKPFALGWLGLKCMAVKCQNPITWQQIKKADSSDELDETIKTLENHCAELSVASAGLYLERCPKCNCAVEMDGPLPVADIDTDNDDSNEELKFHCPECNYEMCRKCNEKWAEEHYHLTCEQFAKQQNREGYLKDNQLSEKVVNGFTKCPECKSPVEKIDGCNHMTCTCKFEFWYCCGVKHNDDEHAPNCTESESD</sequence>
<keyword evidence="6" id="KW-0833">Ubl conjugation pathway</keyword>
<evidence type="ECO:0000313" key="9">
    <source>
        <dbReference type="EMBL" id="KAL3108807.1"/>
    </source>
</evidence>
<gene>
    <name evidence="9" type="ORF">niasHT_018058</name>
</gene>
<protein>
    <recommendedName>
        <fullName evidence="8">RING-type domain-containing protein</fullName>
    </recommendedName>
</protein>
<dbReference type="PANTHER" id="PTHR22770">
    <property type="entry name" value="UBIQUITIN CONJUGATING ENZYME 7 INTERACTING PROTEIN-RELATED"/>
    <property type="match status" value="1"/>
</dbReference>
<organism evidence="9 10">
    <name type="scientific">Heterodera trifolii</name>
    <dbReference type="NCBI Taxonomy" id="157864"/>
    <lineage>
        <taxon>Eukaryota</taxon>
        <taxon>Metazoa</taxon>
        <taxon>Ecdysozoa</taxon>
        <taxon>Nematoda</taxon>
        <taxon>Chromadorea</taxon>
        <taxon>Rhabditida</taxon>
        <taxon>Tylenchina</taxon>
        <taxon>Tylenchomorpha</taxon>
        <taxon>Tylenchoidea</taxon>
        <taxon>Heteroderidae</taxon>
        <taxon>Heteroderinae</taxon>
        <taxon>Heterodera</taxon>
    </lineage>
</organism>
<dbReference type="InterPro" id="IPR051628">
    <property type="entry name" value="LUBAC_E3_Ligases"/>
</dbReference>
<evidence type="ECO:0000256" key="3">
    <source>
        <dbReference type="ARBA" id="ARBA00022723"/>
    </source>
</evidence>
<reference evidence="9 10" key="1">
    <citation type="submission" date="2024-10" db="EMBL/GenBank/DDBJ databases">
        <authorList>
            <person name="Kim D."/>
        </authorList>
    </citation>
    <scope>NUCLEOTIDE SEQUENCE [LARGE SCALE GENOMIC DNA]</scope>
    <source>
        <strain evidence="9">BH-2024</strain>
    </source>
</reference>
<dbReference type="EMBL" id="JBICBT010000583">
    <property type="protein sequence ID" value="KAL3108807.1"/>
    <property type="molecule type" value="Genomic_DNA"/>
</dbReference>
<evidence type="ECO:0000256" key="2">
    <source>
        <dbReference type="ARBA" id="ARBA00022679"/>
    </source>
</evidence>
<dbReference type="AlphaFoldDB" id="A0ABD2L1L4"/>
<evidence type="ECO:0000259" key="8">
    <source>
        <dbReference type="PROSITE" id="PS51873"/>
    </source>
</evidence>
<keyword evidence="4" id="KW-0677">Repeat</keyword>
<dbReference type="SUPFAM" id="SSF57850">
    <property type="entry name" value="RING/U-box"/>
    <property type="match status" value="2"/>
</dbReference>
<dbReference type="GO" id="GO:0008270">
    <property type="term" value="F:zinc ion binding"/>
    <property type="evidence" value="ECO:0007669"/>
    <property type="project" value="UniProtKB-KW"/>
</dbReference>
<keyword evidence="3" id="KW-0479">Metal-binding</keyword>